<keyword evidence="3" id="KW-0963">Cytoplasm</keyword>
<keyword evidence="4" id="KW-0493">Microtubule</keyword>
<dbReference type="SUPFAM" id="SSF52490">
    <property type="entry name" value="Tubulin nucleotide-binding domain-like"/>
    <property type="match status" value="1"/>
</dbReference>
<dbReference type="Pfam" id="PF00091">
    <property type="entry name" value="Tubulin"/>
    <property type="match status" value="1"/>
</dbReference>
<comment type="similarity">
    <text evidence="2">Belongs to the tubulin family.</text>
</comment>
<evidence type="ECO:0000256" key="3">
    <source>
        <dbReference type="ARBA" id="ARBA00022490"/>
    </source>
</evidence>
<name>A0A183I9D5_9BILA</name>
<organism evidence="10">
    <name type="scientific">Soboliphyme baturini</name>
    <dbReference type="NCBI Taxonomy" id="241478"/>
    <lineage>
        <taxon>Eukaryota</taxon>
        <taxon>Metazoa</taxon>
        <taxon>Ecdysozoa</taxon>
        <taxon>Nematoda</taxon>
        <taxon>Enoplea</taxon>
        <taxon>Dorylaimia</taxon>
        <taxon>Dioctophymatida</taxon>
        <taxon>Dioctophymatoidea</taxon>
        <taxon>Soboliphymatidae</taxon>
        <taxon>Soboliphyme</taxon>
    </lineage>
</organism>
<dbReference type="WBParaSite" id="SBAD_0000024301-mRNA-1">
    <property type="protein sequence ID" value="SBAD_0000024301-mRNA-1"/>
    <property type="gene ID" value="SBAD_0000024301"/>
</dbReference>
<evidence type="ECO:0000256" key="4">
    <source>
        <dbReference type="ARBA" id="ARBA00022701"/>
    </source>
</evidence>
<evidence type="ECO:0000259" key="9">
    <source>
        <dbReference type="Pfam" id="PF03953"/>
    </source>
</evidence>
<dbReference type="GO" id="GO:0000930">
    <property type="term" value="C:gamma-tubulin complex"/>
    <property type="evidence" value="ECO:0007669"/>
    <property type="project" value="InterPro"/>
</dbReference>
<dbReference type="AlphaFoldDB" id="A0A183I9D5"/>
<evidence type="ECO:0000256" key="5">
    <source>
        <dbReference type="ARBA" id="ARBA00022741"/>
    </source>
</evidence>
<dbReference type="InterPro" id="IPR000217">
    <property type="entry name" value="Tubulin"/>
</dbReference>
<dbReference type="Gene3D" id="3.30.1330.20">
    <property type="entry name" value="Tubulin/FtsZ, C-terminal domain"/>
    <property type="match status" value="1"/>
</dbReference>
<evidence type="ECO:0000313" key="10">
    <source>
        <dbReference type="WBParaSite" id="SBAD_0000024301-mRNA-1"/>
    </source>
</evidence>
<dbReference type="GO" id="GO:0005874">
    <property type="term" value="C:microtubule"/>
    <property type="evidence" value="ECO:0007669"/>
    <property type="project" value="UniProtKB-KW"/>
</dbReference>
<dbReference type="Gene3D" id="3.40.50.1440">
    <property type="entry name" value="Tubulin/FtsZ, GTPase domain"/>
    <property type="match status" value="1"/>
</dbReference>
<dbReference type="InterPro" id="IPR002454">
    <property type="entry name" value="Gamma_tubulin"/>
</dbReference>
<sequence>LSYRFPKKLLATYSVFPDYQEGSDVVVQPYNSVLTMKRLIEYADSTVVLDNSALHRIAVERSHITHPSFSEINSFVSTIMAASTSFLRYPSYMFSDMRSMLSSLVPIWNLHFLITGYTPLRAASQEIFVRKTSVYETMRRLLQPANMMVSNICRKKGNTQHCYISIVNILQGDVDSTEVNNSINRR</sequence>
<reference evidence="10" key="1">
    <citation type="submission" date="2016-06" db="UniProtKB">
        <authorList>
            <consortium name="WormBaseParasite"/>
        </authorList>
    </citation>
    <scope>IDENTIFICATION</scope>
</reference>
<accession>A0A183I9D5</accession>
<proteinExistence type="inferred from homology"/>
<keyword evidence="5" id="KW-0547">Nucleotide-binding</keyword>
<dbReference type="PANTHER" id="PTHR11588">
    <property type="entry name" value="TUBULIN"/>
    <property type="match status" value="1"/>
</dbReference>
<keyword evidence="6" id="KW-0342">GTP-binding</keyword>
<dbReference type="SUPFAM" id="SSF55307">
    <property type="entry name" value="Tubulin C-terminal domain-like"/>
    <property type="match status" value="1"/>
</dbReference>
<evidence type="ECO:0000256" key="2">
    <source>
        <dbReference type="ARBA" id="ARBA00009636"/>
    </source>
</evidence>
<protein>
    <submittedName>
        <fullName evidence="10">Tubulin_C domain-containing protein</fullName>
    </submittedName>
</protein>
<dbReference type="PRINTS" id="PR01164">
    <property type="entry name" value="GAMMATUBULIN"/>
</dbReference>
<evidence type="ECO:0000256" key="7">
    <source>
        <dbReference type="ARBA" id="ARBA00023212"/>
    </source>
</evidence>
<comment type="subcellular location">
    <subcellularLocation>
        <location evidence="1">Cytoplasm</location>
        <location evidence="1">Cytoskeleton</location>
        <location evidence="1">Microtubule organizing center</location>
    </subcellularLocation>
</comment>
<evidence type="ECO:0000259" key="8">
    <source>
        <dbReference type="Pfam" id="PF00091"/>
    </source>
</evidence>
<dbReference type="InterPro" id="IPR008280">
    <property type="entry name" value="Tub_FtsZ_C"/>
</dbReference>
<dbReference type="InterPro" id="IPR003008">
    <property type="entry name" value="Tubulin_FtsZ_GTPase"/>
</dbReference>
<dbReference type="InterPro" id="IPR036525">
    <property type="entry name" value="Tubulin/FtsZ_GTPase_sf"/>
</dbReference>
<feature type="domain" description="Tubulin/FtsZ GTPase" evidence="8">
    <location>
        <begin position="2"/>
        <end position="58"/>
    </location>
</feature>
<feature type="domain" description="Tubulin/FtsZ 2-layer sandwich" evidence="9">
    <location>
        <begin position="110"/>
        <end position="185"/>
    </location>
</feature>
<evidence type="ECO:0000256" key="1">
    <source>
        <dbReference type="ARBA" id="ARBA00004267"/>
    </source>
</evidence>
<dbReference type="InterPro" id="IPR037103">
    <property type="entry name" value="Tubulin/FtsZ-like_C"/>
</dbReference>
<evidence type="ECO:0000256" key="6">
    <source>
        <dbReference type="ARBA" id="ARBA00023134"/>
    </source>
</evidence>
<dbReference type="GO" id="GO:0005525">
    <property type="term" value="F:GTP binding"/>
    <property type="evidence" value="ECO:0007669"/>
    <property type="project" value="UniProtKB-KW"/>
</dbReference>
<dbReference type="Pfam" id="PF03953">
    <property type="entry name" value="Tubulin_C"/>
    <property type="match status" value="1"/>
</dbReference>
<dbReference type="GO" id="GO:0031122">
    <property type="term" value="P:cytoplasmic microtubule organization"/>
    <property type="evidence" value="ECO:0007669"/>
    <property type="project" value="InterPro"/>
</dbReference>
<keyword evidence="7" id="KW-0206">Cytoskeleton</keyword>
<dbReference type="InterPro" id="IPR018316">
    <property type="entry name" value="Tubulin/FtsZ_2-layer-sand-dom"/>
</dbReference>
<dbReference type="PRINTS" id="PR01161">
    <property type="entry name" value="TUBULIN"/>
</dbReference>
<dbReference type="GO" id="GO:0007020">
    <property type="term" value="P:microtubule nucleation"/>
    <property type="evidence" value="ECO:0007669"/>
    <property type="project" value="InterPro"/>
</dbReference>